<sequence>MLGATQLESSLAEKDLGILVDTKLNMRQQCALVTEKVNFILGCIRQSIASRSRNMILSLYSALVRPYLEYCVQFWASQYKRDMDILETVQQRAMKMMKGLEHLFYEERLRELGLFSLEKRRLRSFLSMYINT</sequence>
<keyword evidence="2" id="KW-1185">Reference proteome</keyword>
<dbReference type="PANTHER" id="PTHR33332">
    <property type="entry name" value="REVERSE TRANSCRIPTASE DOMAIN-CONTAINING PROTEIN"/>
    <property type="match status" value="1"/>
</dbReference>
<protein>
    <submittedName>
        <fullName evidence="1">Uncharacterized protein</fullName>
    </submittedName>
</protein>
<dbReference type="Proteomes" id="UP001623348">
    <property type="component" value="Unassembled WGS sequence"/>
</dbReference>
<accession>A0ABC9WMU7</accession>
<organism evidence="1 2">
    <name type="scientific">Grus japonensis</name>
    <name type="common">Japanese crane</name>
    <name type="synonym">Red-crowned crane</name>
    <dbReference type="NCBI Taxonomy" id="30415"/>
    <lineage>
        <taxon>Eukaryota</taxon>
        <taxon>Metazoa</taxon>
        <taxon>Chordata</taxon>
        <taxon>Craniata</taxon>
        <taxon>Vertebrata</taxon>
        <taxon>Euteleostomi</taxon>
        <taxon>Archelosauria</taxon>
        <taxon>Archosauria</taxon>
        <taxon>Dinosauria</taxon>
        <taxon>Saurischia</taxon>
        <taxon>Theropoda</taxon>
        <taxon>Coelurosauria</taxon>
        <taxon>Aves</taxon>
        <taxon>Neognathae</taxon>
        <taxon>Neoaves</taxon>
        <taxon>Gruiformes</taxon>
        <taxon>Gruidae</taxon>
        <taxon>Grus</taxon>
    </lineage>
</organism>
<name>A0ABC9WMU7_GRUJA</name>
<evidence type="ECO:0000313" key="2">
    <source>
        <dbReference type="Proteomes" id="UP001623348"/>
    </source>
</evidence>
<dbReference type="AlphaFoldDB" id="A0ABC9WMU7"/>
<proteinExistence type="predicted"/>
<dbReference type="EMBL" id="BAAFJT010000003">
    <property type="protein sequence ID" value="GAB0186510.1"/>
    <property type="molecule type" value="Genomic_DNA"/>
</dbReference>
<reference evidence="1 2" key="1">
    <citation type="submission" date="2024-06" db="EMBL/GenBank/DDBJ databases">
        <title>The draft genome of Grus japonensis, version 3.</title>
        <authorList>
            <person name="Nabeshima K."/>
            <person name="Suzuki S."/>
            <person name="Onuma M."/>
        </authorList>
    </citation>
    <scope>NUCLEOTIDE SEQUENCE [LARGE SCALE GENOMIC DNA]</scope>
    <source>
        <strain evidence="1 2">451A</strain>
    </source>
</reference>
<gene>
    <name evidence="1" type="ORF">GRJ2_001116300</name>
</gene>
<evidence type="ECO:0000313" key="1">
    <source>
        <dbReference type="EMBL" id="GAB0186510.1"/>
    </source>
</evidence>
<comment type="caution">
    <text evidence="1">The sequence shown here is derived from an EMBL/GenBank/DDBJ whole genome shotgun (WGS) entry which is preliminary data.</text>
</comment>